<evidence type="ECO:0000313" key="1">
    <source>
        <dbReference type="EMBL" id="KAI4866973.1"/>
    </source>
</evidence>
<evidence type="ECO:0000313" key="2">
    <source>
        <dbReference type="Proteomes" id="UP001497700"/>
    </source>
</evidence>
<sequence length="121" mass="13545">MSIRSRLENFIDATREQISTMSGRYRISPLDFDQLYQLYQEDTSNKGLYEFIAGHPITHKIASRLGCRSIDVLAAMVGKTADACQQELDAEIALRQATEKKAAEEREIPTANGEKHKANSA</sequence>
<gene>
    <name evidence="1" type="ORF">F4820DRAFT_446494</name>
</gene>
<protein>
    <submittedName>
        <fullName evidence="1">Uncharacterized protein</fullName>
    </submittedName>
</protein>
<proteinExistence type="predicted"/>
<accession>A0ACB9Z643</accession>
<dbReference type="EMBL" id="MU393452">
    <property type="protein sequence ID" value="KAI4866973.1"/>
    <property type="molecule type" value="Genomic_DNA"/>
</dbReference>
<organism evidence="1 2">
    <name type="scientific">Hypoxylon rubiginosum</name>
    <dbReference type="NCBI Taxonomy" id="110542"/>
    <lineage>
        <taxon>Eukaryota</taxon>
        <taxon>Fungi</taxon>
        <taxon>Dikarya</taxon>
        <taxon>Ascomycota</taxon>
        <taxon>Pezizomycotina</taxon>
        <taxon>Sordariomycetes</taxon>
        <taxon>Xylariomycetidae</taxon>
        <taxon>Xylariales</taxon>
        <taxon>Hypoxylaceae</taxon>
        <taxon>Hypoxylon</taxon>
    </lineage>
</organism>
<reference evidence="1 2" key="1">
    <citation type="journal article" date="2022" name="New Phytol.">
        <title>Ecological generalism drives hyperdiversity of secondary metabolite gene clusters in xylarialean endophytes.</title>
        <authorList>
            <person name="Franco M.E.E."/>
            <person name="Wisecaver J.H."/>
            <person name="Arnold A.E."/>
            <person name="Ju Y.M."/>
            <person name="Slot J.C."/>
            <person name="Ahrendt S."/>
            <person name="Moore L.P."/>
            <person name="Eastman K.E."/>
            <person name="Scott K."/>
            <person name="Konkel Z."/>
            <person name="Mondo S.J."/>
            <person name="Kuo A."/>
            <person name="Hayes R.D."/>
            <person name="Haridas S."/>
            <person name="Andreopoulos B."/>
            <person name="Riley R."/>
            <person name="LaButti K."/>
            <person name="Pangilinan J."/>
            <person name="Lipzen A."/>
            <person name="Amirebrahimi M."/>
            <person name="Yan J."/>
            <person name="Adam C."/>
            <person name="Keymanesh K."/>
            <person name="Ng V."/>
            <person name="Louie K."/>
            <person name="Northen T."/>
            <person name="Drula E."/>
            <person name="Henrissat B."/>
            <person name="Hsieh H.M."/>
            <person name="Youens-Clark K."/>
            <person name="Lutzoni F."/>
            <person name="Miadlikowska J."/>
            <person name="Eastwood D.C."/>
            <person name="Hamelin R.C."/>
            <person name="Grigoriev I.V."/>
            <person name="U'Ren J.M."/>
        </authorList>
    </citation>
    <scope>NUCLEOTIDE SEQUENCE [LARGE SCALE GENOMIC DNA]</scope>
    <source>
        <strain evidence="1 2">CBS 119005</strain>
    </source>
</reference>
<name>A0ACB9Z643_9PEZI</name>
<keyword evidence="2" id="KW-1185">Reference proteome</keyword>
<comment type="caution">
    <text evidence="1">The sequence shown here is derived from an EMBL/GenBank/DDBJ whole genome shotgun (WGS) entry which is preliminary data.</text>
</comment>
<dbReference type="Proteomes" id="UP001497700">
    <property type="component" value="Unassembled WGS sequence"/>
</dbReference>